<dbReference type="PANTHER" id="PTHR43294">
    <property type="entry name" value="SODIUM/POTASSIUM-TRANSPORTING ATPASE SUBUNIT ALPHA"/>
    <property type="match status" value="1"/>
</dbReference>
<evidence type="ECO:0000313" key="5">
    <source>
        <dbReference type="EMBL" id="QNP46093.1"/>
    </source>
</evidence>
<dbReference type="Gene3D" id="3.40.50.1000">
    <property type="entry name" value="HAD superfamily/HAD-like"/>
    <property type="match status" value="1"/>
</dbReference>
<evidence type="ECO:0000256" key="3">
    <source>
        <dbReference type="ARBA" id="ARBA00022989"/>
    </source>
</evidence>
<protein>
    <submittedName>
        <fullName evidence="5">HAD-IC family P-type ATPase</fullName>
    </submittedName>
</protein>
<comment type="subcellular location">
    <subcellularLocation>
        <location evidence="1">Membrane</location>
    </subcellularLocation>
</comment>
<dbReference type="NCBIfam" id="TIGR01494">
    <property type="entry name" value="ATPase_P-type"/>
    <property type="match status" value="1"/>
</dbReference>
<keyword evidence="3" id="KW-1133">Transmembrane helix</keyword>
<proteinExistence type="predicted"/>
<dbReference type="Proteomes" id="UP000516105">
    <property type="component" value="Chromosome"/>
</dbReference>
<dbReference type="PRINTS" id="PR00119">
    <property type="entry name" value="CATATPASE"/>
</dbReference>
<evidence type="ECO:0000256" key="2">
    <source>
        <dbReference type="ARBA" id="ARBA00022692"/>
    </source>
</evidence>
<keyword evidence="6" id="KW-1185">Reference proteome</keyword>
<dbReference type="PRINTS" id="PR00120">
    <property type="entry name" value="HATPASE"/>
</dbReference>
<reference evidence="5 6" key="1">
    <citation type="submission" date="2020-08" db="EMBL/GenBank/DDBJ databases">
        <title>Genome sequence of Sphingomonas sediminicola KACC 15039T.</title>
        <authorList>
            <person name="Hyun D.-W."/>
            <person name="Bae J.-W."/>
        </authorList>
    </citation>
    <scope>NUCLEOTIDE SEQUENCE [LARGE SCALE GENOMIC DNA]</scope>
    <source>
        <strain evidence="5 6">KACC 15039</strain>
    </source>
</reference>
<dbReference type="Gene3D" id="1.20.1110.10">
    <property type="entry name" value="Calcium-transporting ATPase, transmembrane domain"/>
    <property type="match status" value="1"/>
</dbReference>
<dbReference type="SUPFAM" id="SSF56784">
    <property type="entry name" value="HAD-like"/>
    <property type="match status" value="1"/>
</dbReference>
<evidence type="ECO:0000313" key="6">
    <source>
        <dbReference type="Proteomes" id="UP000516105"/>
    </source>
</evidence>
<keyword evidence="2" id="KW-0812">Transmembrane</keyword>
<dbReference type="InterPro" id="IPR036412">
    <property type="entry name" value="HAD-like_sf"/>
</dbReference>
<accession>A0ABX6TA31</accession>
<evidence type="ECO:0000256" key="4">
    <source>
        <dbReference type="ARBA" id="ARBA00023136"/>
    </source>
</evidence>
<keyword evidence="4" id="KW-0472">Membrane</keyword>
<dbReference type="EMBL" id="CP060782">
    <property type="protein sequence ID" value="QNP46093.1"/>
    <property type="molecule type" value="Genomic_DNA"/>
</dbReference>
<organism evidence="5 6">
    <name type="scientific">Sphingomonas sediminicola</name>
    <dbReference type="NCBI Taxonomy" id="386874"/>
    <lineage>
        <taxon>Bacteria</taxon>
        <taxon>Pseudomonadati</taxon>
        <taxon>Pseudomonadota</taxon>
        <taxon>Alphaproteobacteria</taxon>
        <taxon>Sphingomonadales</taxon>
        <taxon>Sphingomonadaceae</taxon>
        <taxon>Sphingomonas</taxon>
    </lineage>
</organism>
<sequence length="199" mass="20700">MRVLAVATAQFADDPQLEPAAIRYRLEGLLGFGDPVRSDVPQALAEAQRAGVSVAMITGDFPATALASARAAGISTTGGVVTGADLAKAADVPVEARIFARIMPGQKLALVQAFRQAGHVTAMTGDGINDAPALAAADIGIAMGRRGTDVAREAADLILLDDRFASIVRGIALGRRIFANLRRAMTYITAVHIPVAGWR</sequence>
<dbReference type="InterPro" id="IPR050510">
    <property type="entry name" value="Cation_transp_ATPase_P-type"/>
</dbReference>
<dbReference type="InterPro" id="IPR001757">
    <property type="entry name" value="P_typ_ATPase"/>
</dbReference>
<dbReference type="PANTHER" id="PTHR43294:SF20">
    <property type="entry name" value="P-TYPE ATPASE"/>
    <property type="match status" value="1"/>
</dbReference>
<dbReference type="InterPro" id="IPR023299">
    <property type="entry name" value="ATPase_P-typ_cyto_dom_N"/>
</dbReference>
<name>A0ABX6TA31_9SPHN</name>
<dbReference type="Pfam" id="PF00702">
    <property type="entry name" value="Hydrolase"/>
    <property type="match status" value="1"/>
</dbReference>
<dbReference type="InterPro" id="IPR023214">
    <property type="entry name" value="HAD_sf"/>
</dbReference>
<gene>
    <name evidence="5" type="ORF">H9L14_02150</name>
</gene>
<evidence type="ECO:0000256" key="1">
    <source>
        <dbReference type="ARBA" id="ARBA00004370"/>
    </source>
</evidence>
<dbReference type="Gene3D" id="3.40.1110.10">
    <property type="entry name" value="Calcium-transporting ATPase, cytoplasmic domain N"/>
    <property type="match status" value="1"/>
</dbReference>